<dbReference type="Proteomes" id="UP000887013">
    <property type="component" value="Unassembled WGS sequence"/>
</dbReference>
<accession>A0A8X6U9R5</accession>
<keyword evidence="1" id="KW-0472">Membrane</keyword>
<proteinExistence type="predicted"/>
<keyword evidence="3" id="KW-1185">Reference proteome</keyword>
<dbReference type="EMBL" id="BMAW01074544">
    <property type="protein sequence ID" value="GFT92730.1"/>
    <property type="molecule type" value="Genomic_DNA"/>
</dbReference>
<comment type="caution">
    <text evidence="2">The sequence shown here is derived from an EMBL/GenBank/DDBJ whole genome shotgun (WGS) entry which is preliminary data.</text>
</comment>
<reference evidence="2" key="1">
    <citation type="submission" date="2020-08" db="EMBL/GenBank/DDBJ databases">
        <title>Multicomponent nature underlies the extraordinary mechanical properties of spider dragline silk.</title>
        <authorList>
            <person name="Kono N."/>
            <person name="Nakamura H."/>
            <person name="Mori M."/>
            <person name="Yoshida Y."/>
            <person name="Ohtoshi R."/>
            <person name="Malay A.D."/>
            <person name="Moran D.A.P."/>
            <person name="Tomita M."/>
            <person name="Numata K."/>
            <person name="Arakawa K."/>
        </authorList>
    </citation>
    <scope>NUCLEOTIDE SEQUENCE</scope>
</reference>
<feature type="transmembrane region" description="Helical" evidence="1">
    <location>
        <begin position="89"/>
        <end position="110"/>
    </location>
</feature>
<sequence>MECLSPWDSITDGSEDGLFGHELDSRWTGIVGLLHPKQSRHGVKHLSMNYDRYQVGDFSTIYTTQVQTFVTEMPALIPKMWVLIYPFDLGVWLGLMFLLPLASFVIYYFMRKKIFFDSPHRSRWKYVQAICEAQRSNRKLRDLVLLLVAVRDFHYYGLQRCFLVVSNSAFKRKRRPDCCGSES</sequence>
<dbReference type="Gene3D" id="3.40.190.10">
    <property type="entry name" value="Periplasmic binding protein-like II"/>
    <property type="match status" value="1"/>
</dbReference>
<dbReference type="OrthoDB" id="6424265at2759"/>
<keyword evidence="2" id="KW-0675">Receptor</keyword>
<name>A0A8X6U9R5_NEPPI</name>
<protein>
    <submittedName>
        <fullName evidence="2">Glutamate receptor ionotropic, kainate 1</fullName>
    </submittedName>
</protein>
<dbReference type="SUPFAM" id="SSF53850">
    <property type="entry name" value="Periplasmic binding protein-like II"/>
    <property type="match status" value="1"/>
</dbReference>
<evidence type="ECO:0000313" key="2">
    <source>
        <dbReference type="EMBL" id="GFT92730.1"/>
    </source>
</evidence>
<evidence type="ECO:0000313" key="3">
    <source>
        <dbReference type="Proteomes" id="UP000887013"/>
    </source>
</evidence>
<dbReference type="AlphaFoldDB" id="A0A8X6U9R5"/>
<evidence type="ECO:0000256" key="1">
    <source>
        <dbReference type="SAM" id="Phobius"/>
    </source>
</evidence>
<keyword evidence="1" id="KW-0812">Transmembrane</keyword>
<keyword evidence="1" id="KW-1133">Transmembrane helix</keyword>
<gene>
    <name evidence="2" type="primary">Grik1_4</name>
    <name evidence="2" type="ORF">NPIL_37501</name>
</gene>
<organism evidence="2 3">
    <name type="scientific">Nephila pilipes</name>
    <name type="common">Giant wood spider</name>
    <name type="synonym">Nephila maculata</name>
    <dbReference type="NCBI Taxonomy" id="299642"/>
    <lineage>
        <taxon>Eukaryota</taxon>
        <taxon>Metazoa</taxon>
        <taxon>Ecdysozoa</taxon>
        <taxon>Arthropoda</taxon>
        <taxon>Chelicerata</taxon>
        <taxon>Arachnida</taxon>
        <taxon>Araneae</taxon>
        <taxon>Araneomorphae</taxon>
        <taxon>Entelegynae</taxon>
        <taxon>Araneoidea</taxon>
        <taxon>Nephilidae</taxon>
        <taxon>Nephila</taxon>
    </lineage>
</organism>